<evidence type="ECO:0000256" key="1">
    <source>
        <dbReference type="SAM" id="MobiDB-lite"/>
    </source>
</evidence>
<evidence type="ECO:0000313" key="2">
    <source>
        <dbReference type="EMBL" id="SPD48444.1"/>
    </source>
</evidence>
<gene>
    <name evidence="2" type="ORF">CBM2607_20438</name>
</gene>
<feature type="compositionally biased region" description="Polar residues" evidence="1">
    <location>
        <begin position="1"/>
        <end position="17"/>
    </location>
</feature>
<accession>A0A375H8J8</accession>
<feature type="region of interest" description="Disordered" evidence="1">
    <location>
        <begin position="1"/>
        <end position="52"/>
    </location>
</feature>
<dbReference type="AlphaFoldDB" id="A0A375H8J8"/>
<protein>
    <submittedName>
        <fullName evidence="2">Uncharacterized protein</fullName>
    </submittedName>
</protein>
<sequence length="102" mass="10902">MLSGTGTKAETAQSGSWISGRAETRRPGLNNAGGQKAENVYNETSSYISPPTAETLEGSRGYACRVIVHGAHDVFEQRVEARPIYILGVLGDKFVGEISFPS</sequence>
<evidence type="ECO:0000313" key="3">
    <source>
        <dbReference type="Proteomes" id="UP000255168"/>
    </source>
</evidence>
<proteinExistence type="predicted"/>
<reference evidence="2 3" key="1">
    <citation type="submission" date="2018-01" db="EMBL/GenBank/DDBJ databases">
        <authorList>
            <person name="Clerissi C."/>
        </authorList>
    </citation>
    <scope>NUCLEOTIDE SEQUENCE [LARGE SCALE GENOMIC DNA]</scope>
    <source>
        <strain evidence="2">Cupriavidus taiwanensis STM 6160</strain>
    </source>
</reference>
<dbReference type="EMBL" id="LT984806">
    <property type="protein sequence ID" value="SPD48444.1"/>
    <property type="molecule type" value="Genomic_DNA"/>
</dbReference>
<name>A0A375H8J8_9BURK</name>
<dbReference type="Proteomes" id="UP000255168">
    <property type="component" value="Chromosome I"/>
</dbReference>
<organism evidence="2 3">
    <name type="scientific">Cupriavidus neocaledonicus</name>
    <dbReference type="NCBI Taxonomy" id="1040979"/>
    <lineage>
        <taxon>Bacteria</taxon>
        <taxon>Pseudomonadati</taxon>
        <taxon>Pseudomonadota</taxon>
        <taxon>Betaproteobacteria</taxon>
        <taxon>Burkholderiales</taxon>
        <taxon>Burkholderiaceae</taxon>
        <taxon>Cupriavidus</taxon>
    </lineage>
</organism>